<evidence type="ECO:0000313" key="4">
    <source>
        <dbReference type="Proteomes" id="UP001179647"/>
    </source>
</evidence>
<evidence type="ECO:0000313" key="3">
    <source>
        <dbReference type="EMBL" id="WEG73638.1"/>
    </source>
</evidence>
<organism evidence="3 4">
    <name type="scientific">Vagococcus intermedius</name>
    <dbReference type="NCBI Taxonomy" id="2991418"/>
    <lineage>
        <taxon>Bacteria</taxon>
        <taxon>Bacillati</taxon>
        <taxon>Bacillota</taxon>
        <taxon>Bacilli</taxon>
        <taxon>Lactobacillales</taxon>
        <taxon>Enterococcaceae</taxon>
        <taxon>Vagococcus</taxon>
    </lineage>
</organism>
<dbReference type="RefSeq" id="WP_275469438.1">
    <property type="nucleotide sequence ID" value="NZ_CP110232.1"/>
</dbReference>
<dbReference type="InterPro" id="IPR036908">
    <property type="entry name" value="RlpA-like_sf"/>
</dbReference>
<dbReference type="GO" id="GO:0004553">
    <property type="term" value="F:hydrolase activity, hydrolyzing O-glycosyl compounds"/>
    <property type="evidence" value="ECO:0007669"/>
    <property type="project" value="InterPro"/>
</dbReference>
<dbReference type="InterPro" id="IPR052196">
    <property type="entry name" value="Bact_Kbp"/>
</dbReference>
<dbReference type="InterPro" id="IPR018392">
    <property type="entry name" value="LysM"/>
</dbReference>
<dbReference type="PROSITE" id="PS51782">
    <property type="entry name" value="LYSM"/>
    <property type="match status" value="1"/>
</dbReference>
<feature type="domain" description="LysM" evidence="2">
    <location>
        <begin position="30"/>
        <end position="77"/>
    </location>
</feature>
<dbReference type="KEGG" id="vie:OL234_01650"/>
<name>A0AAF0CVB3_9ENTE</name>
<sequence>MSVKKMMMSTAILGSVLASGLVAMNASADSIYTVKGGDSLSEISYRLNGDSGLVAELAEMNNIKNVDLIFVGQKLNLSIDGTVKPATTEDIKNNPEVDSPEEALVDKDAQIETALKEAPEEVKEEIKEEIKDKAPKTNSNTPWSTQTTSTGHFTYYDATPAQGWGNGDFTADGTSTRTNGGRDENGYLIVAADPSIYSMGQKIETPWGTGVVHDTGGAIKGSGRFDVLRPTN</sequence>
<dbReference type="CDD" id="cd22784">
    <property type="entry name" value="DPBB_MltA_YuiC-like"/>
    <property type="match status" value="1"/>
</dbReference>
<keyword evidence="4" id="KW-1185">Reference proteome</keyword>
<feature type="chain" id="PRO_5041899005" evidence="1">
    <location>
        <begin position="29"/>
        <end position="232"/>
    </location>
</feature>
<dbReference type="PANTHER" id="PTHR34700">
    <property type="entry name" value="POTASSIUM BINDING PROTEIN KBP"/>
    <property type="match status" value="1"/>
</dbReference>
<gene>
    <name evidence="3" type="ORF">OL234_01650</name>
</gene>
<dbReference type="Gene3D" id="2.40.40.10">
    <property type="entry name" value="RlpA-like domain"/>
    <property type="match status" value="1"/>
</dbReference>
<evidence type="ECO:0000259" key="2">
    <source>
        <dbReference type="PROSITE" id="PS51782"/>
    </source>
</evidence>
<dbReference type="SUPFAM" id="SSF54106">
    <property type="entry name" value="LysM domain"/>
    <property type="match status" value="1"/>
</dbReference>
<proteinExistence type="predicted"/>
<dbReference type="Pfam" id="PF06725">
    <property type="entry name" value="3D"/>
    <property type="match status" value="1"/>
</dbReference>
<dbReference type="Proteomes" id="UP001179647">
    <property type="component" value="Chromosome"/>
</dbReference>
<dbReference type="PANTHER" id="PTHR34700:SF4">
    <property type="entry name" value="PHAGE-LIKE ELEMENT PBSX PROTEIN XKDP"/>
    <property type="match status" value="1"/>
</dbReference>
<dbReference type="InterPro" id="IPR010611">
    <property type="entry name" value="3D_dom"/>
</dbReference>
<dbReference type="Pfam" id="PF01476">
    <property type="entry name" value="LysM"/>
    <property type="match status" value="1"/>
</dbReference>
<keyword evidence="1" id="KW-0732">Signal</keyword>
<feature type="signal peptide" evidence="1">
    <location>
        <begin position="1"/>
        <end position="28"/>
    </location>
</feature>
<accession>A0AAF0CVB3</accession>
<protein>
    <submittedName>
        <fullName evidence="3">LysM peptidoglycan-binding domain-containing protein</fullName>
    </submittedName>
</protein>
<evidence type="ECO:0000256" key="1">
    <source>
        <dbReference type="SAM" id="SignalP"/>
    </source>
</evidence>
<reference evidence="3" key="1">
    <citation type="submission" date="2022-10" db="EMBL/GenBank/DDBJ databases">
        <title>Vagococcus sp. isolated from poultry meat.</title>
        <authorList>
            <person name="Johansson P."/>
            <person name="Bjorkroth J."/>
        </authorList>
    </citation>
    <scope>NUCLEOTIDE SEQUENCE</scope>
    <source>
        <strain evidence="3">STAA11</strain>
    </source>
</reference>
<dbReference type="AlphaFoldDB" id="A0AAF0CVB3"/>
<dbReference type="Gene3D" id="3.10.350.10">
    <property type="entry name" value="LysM domain"/>
    <property type="match status" value="1"/>
</dbReference>
<dbReference type="InterPro" id="IPR036779">
    <property type="entry name" value="LysM_dom_sf"/>
</dbReference>
<dbReference type="GO" id="GO:0009254">
    <property type="term" value="P:peptidoglycan turnover"/>
    <property type="evidence" value="ECO:0007669"/>
    <property type="project" value="InterPro"/>
</dbReference>
<dbReference type="EMBL" id="CP110232">
    <property type="protein sequence ID" value="WEG73638.1"/>
    <property type="molecule type" value="Genomic_DNA"/>
</dbReference>
<dbReference type="GO" id="GO:0019867">
    <property type="term" value="C:outer membrane"/>
    <property type="evidence" value="ECO:0007669"/>
    <property type="project" value="InterPro"/>
</dbReference>
<dbReference type="SMART" id="SM00257">
    <property type="entry name" value="LysM"/>
    <property type="match status" value="1"/>
</dbReference>
<dbReference type="CDD" id="cd00118">
    <property type="entry name" value="LysM"/>
    <property type="match status" value="1"/>
</dbReference>